<evidence type="ECO:0000259" key="2">
    <source>
        <dbReference type="Pfam" id="PF02481"/>
    </source>
</evidence>
<evidence type="ECO:0000259" key="3">
    <source>
        <dbReference type="Pfam" id="PF17782"/>
    </source>
</evidence>
<dbReference type="InterPro" id="IPR041614">
    <property type="entry name" value="DprA_WH"/>
</dbReference>
<gene>
    <name evidence="4" type="primary">dprA</name>
    <name evidence="4" type="ORF">NG821_09540</name>
</gene>
<dbReference type="InterPro" id="IPR057666">
    <property type="entry name" value="DrpA_SLOG"/>
</dbReference>
<evidence type="ECO:0000313" key="5">
    <source>
        <dbReference type="Proteomes" id="UP001204015"/>
    </source>
</evidence>
<feature type="domain" description="DprA winged helix" evidence="3">
    <location>
        <begin position="316"/>
        <end position="370"/>
    </location>
</feature>
<dbReference type="Gene3D" id="3.40.50.450">
    <property type="match status" value="1"/>
</dbReference>
<reference evidence="4 5" key="1">
    <citation type="submission" date="2022-06" db="EMBL/GenBank/DDBJ databases">
        <title>A taxonomic note on the genus Prevotella: Description of four novel genera and emended description of the genera Hallella and Xylanibacter.</title>
        <authorList>
            <person name="Hitch T.C.A."/>
        </authorList>
    </citation>
    <scope>NUCLEOTIDE SEQUENCE [LARGE SCALE GENOMIC DNA]</scope>
    <source>
        <strain evidence="4 5">DSM 100619</strain>
    </source>
</reference>
<protein>
    <submittedName>
        <fullName evidence="4">DNA-processing protein DprA</fullName>
    </submittedName>
</protein>
<dbReference type="InterPro" id="IPR003488">
    <property type="entry name" value="DprA"/>
</dbReference>
<dbReference type="PANTHER" id="PTHR43022">
    <property type="entry name" value="PROTEIN SMF"/>
    <property type="match status" value="1"/>
</dbReference>
<dbReference type="Gene3D" id="1.10.10.10">
    <property type="entry name" value="Winged helix-like DNA-binding domain superfamily/Winged helix DNA-binding domain"/>
    <property type="match status" value="1"/>
</dbReference>
<name>A0ABT1BYB9_9BACT</name>
<dbReference type="RefSeq" id="WP_252761434.1">
    <property type="nucleotide sequence ID" value="NZ_JAMXLY010000038.1"/>
</dbReference>
<feature type="domain" description="Smf/DprA SLOG" evidence="2">
    <location>
        <begin position="83"/>
        <end position="294"/>
    </location>
</feature>
<evidence type="ECO:0000256" key="1">
    <source>
        <dbReference type="ARBA" id="ARBA00006525"/>
    </source>
</evidence>
<comment type="similarity">
    <text evidence="1">Belongs to the DprA/Smf family.</text>
</comment>
<dbReference type="Proteomes" id="UP001204015">
    <property type="component" value="Unassembled WGS sequence"/>
</dbReference>
<sequence length="376" mass="41487">MDNRQEKLNAIALTQLNYFSLAGLLELYRKLGSASAVVKHRNAIRKVIPDASEHLITALQHLEEPLKRAEAELEYDETHGIRVFTLNDPGYPQRLKNADDAPLVLFYKGTADLNSARIISIVGTRHCTVYGEDIIRRFLSNLRTLCPHVLVVSGLAYGVDINAHRQSLDNGYETIGVLAHGLDTLYPSSHRDTANKMTLQGGLITEFLTQTRAEKINFVRRNRIIAGMSDATILVESAVKGGGLITTGIAQSYGRDVFAFPGPIDAPYSAGCNQLIRDNGAGLITSAEDFVKAMGWQTDAQIEKAQHQGIERQIFPELSPEEQTIVNALKEKNDLQINFLTIRTGITISKLTALLFELELKGVVRELAGGIYHLIV</sequence>
<accession>A0ABT1BYB9</accession>
<comment type="caution">
    <text evidence="4">The sequence shown here is derived from an EMBL/GenBank/DDBJ whole genome shotgun (WGS) entry which is preliminary data.</text>
</comment>
<dbReference type="EMBL" id="JAMXLY010000038">
    <property type="protein sequence ID" value="MCO6026077.1"/>
    <property type="molecule type" value="Genomic_DNA"/>
</dbReference>
<dbReference type="PANTHER" id="PTHR43022:SF1">
    <property type="entry name" value="PROTEIN SMF"/>
    <property type="match status" value="1"/>
</dbReference>
<organism evidence="4 5">
    <name type="scientific">Segatella cerevisiae</name>
    <dbReference type="NCBI Taxonomy" id="2053716"/>
    <lineage>
        <taxon>Bacteria</taxon>
        <taxon>Pseudomonadati</taxon>
        <taxon>Bacteroidota</taxon>
        <taxon>Bacteroidia</taxon>
        <taxon>Bacteroidales</taxon>
        <taxon>Prevotellaceae</taxon>
        <taxon>Segatella</taxon>
    </lineage>
</organism>
<dbReference type="NCBIfam" id="TIGR00732">
    <property type="entry name" value="dprA"/>
    <property type="match status" value="1"/>
</dbReference>
<proteinExistence type="inferred from homology"/>
<dbReference type="Pfam" id="PF17782">
    <property type="entry name" value="WHD_DprA"/>
    <property type="match status" value="1"/>
</dbReference>
<dbReference type="InterPro" id="IPR036388">
    <property type="entry name" value="WH-like_DNA-bd_sf"/>
</dbReference>
<dbReference type="Pfam" id="PF02481">
    <property type="entry name" value="DNA_processg_A"/>
    <property type="match status" value="1"/>
</dbReference>
<keyword evidence="5" id="KW-1185">Reference proteome</keyword>
<evidence type="ECO:0000313" key="4">
    <source>
        <dbReference type="EMBL" id="MCO6026077.1"/>
    </source>
</evidence>
<dbReference type="SUPFAM" id="SSF102405">
    <property type="entry name" value="MCP/YpsA-like"/>
    <property type="match status" value="1"/>
</dbReference>